<organism evidence="2 3">
    <name type="scientific">Enterobacillus tribolii</name>
    <dbReference type="NCBI Taxonomy" id="1487935"/>
    <lineage>
        <taxon>Bacteria</taxon>
        <taxon>Pseudomonadati</taxon>
        <taxon>Pseudomonadota</taxon>
        <taxon>Gammaproteobacteria</taxon>
        <taxon>Enterobacterales</taxon>
        <taxon>Hafniaceae</taxon>
        <taxon>Enterobacillus</taxon>
    </lineage>
</organism>
<dbReference type="AlphaFoldDB" id="A0A370R2G5"/>
<evidence type="ECO:0000313" key="2">
    <source>
        <dbReference type="EMBL" id="RDK96606.1"/>
    </source>
</evidence>
<keyword evidence="1" id="KW-0472">Membrane</keyword>
<dbReference type="Proteomes" id="UP000254848">
    <property type="component" value="Unassembled WGS sequence"/>
</dbReference>
<reference evidence="2 3" key="1">
    <citation type="submission" date="2018-07" db="EMBL/GenBank/DDBJ databases">
        <title>Genomic Encyclopedia of Type Strains, Phase IV (KMG-IV): sequencing the most valuable type-strain genomes for metagenomic binning, comparative biology and taxonomic classification.</title>
        <authorList>
            <person name="Goeker M."/>
        </authorList>
    </citation>
    <scope>NUCLEOTIDE SEQUENCE [LARGE SCALE GENOMIC DNA]</scope>
    <source>
        <strain evidence="2 3">DSM 103736</strain>
    </source>
</reference>
<evidence type="ECO:0000313" key="3">
    <source>
        <dbReference type="Proteomes" id="UP000254848"/>
    </source>
</evidence>
<protein>
    <submittedName>
        <fullName evidence="2">Uncharacterized protein</fullName>
    </submittedName>
</protein>
<name>A0A370R2G5_9GAMM</name>
<keyword evidence="1" id="KW-0812">Transmembrane</keyword>
<proteinExistence type="predicted"/>
<comment type="caution">
    <text evidence="2">The sequence shown here is derived from an EMBL/GenBank/DDBJ whole genome shotgun (WGS) entry which is preliminary data.</text>
</comment>
<feature type="transmembrane region" description="Helical" evidence="1">
    <location>
        <begin position="60"/>
        <end position="84"/>
    </location>
</feature>
<feature type="transmembrane region" description="Helical" evidence="1">
    <location>
        <begin position="24"/>
        <end position="48"/>
    </location>
</feature>
<keyword evidence="3" id="KW-1185">Reference proteome</keyword>
<dbReference type="RefSeq" id="WP_115456404.1">
    <property type="nucleotide sequence ID" value="NZ_QRAP01000001.1"/>
</dbReference>
<accession>A0A370R2G5</accession>
<evidence type="ECO:0000256" key="1">
    <source>
        <dbReference type="SAM" id="Phobius"/>
    </source>
</evidence>
<keyword evidence="1" id="KW-1133">Transmembrane helix</keyword>
<dbReference type="EMBL" id="QRAP01000001">
    <property type="protein sequence ID" value="RDK96606.1"/>
    <property type="molecule type" value="Genomic_DNA"/>
</dbReference>
<sequence>MASTRQDEGFSFHAHTGEQRSVRAFWMAGLLGAAMSVAGFIFLSIIITVISSHTYTVERIYFGATSLLYGVPVVAVVGFLYFAFRQRGAHRR</sequence>
<gene>
    <name evidence="2" type="ORF">C8D90_10134</name>
</gene>